<dbReference type="EMBL" id="JAAAHS010000019">
    <property type="protein sequence ID" value="NBE50737.1"/>
    <property type="molecule type" value="Genomic_DNA"/>
</dbReference>
<proteinExistence type="predicted"/>
<feature type="domain" description="Thioesterase TesA-like" evidence="1">
    <location>
        <begin position="21"/>
        <end position="230"/>
    </location>
</feature>
<dbReference type="SUPFAM" id="SSF53474">
    <property type="entry name" value="alpha/beta-Hydrolases"/>
    <property type="match status" value="1"/>
</dbReference>
<dbReference type="InterPro" id="IPR029058">
    <property type="entry name" value="AB_hydrolase_fold"/>
</dbReference>
<dbReference type="OrthoDB" id="2472181at2"/>
<keyword evidence="3" id="KW-1185">Reference proteome</keyword>
<keyword evidence="2" id="KW-0378">Hydrolase</keyword>
<accession>A0A964XKI6</accession>
<dbReference type="Pfam" id="PF00975">
    <property type="entry name" value="Thioesterase"/>
    <property type="match status" value="1"/>
</dbReference>
<dbReference type="Proteomes" id="UP000598297">
    <property type="component" value="Unassembled WGS sequence"/>
</dbReference>
<dbReference type="InterPro" id="IPR020802">
    <property type="entry name" value="TesA-like"/>
</dbReference>
<dbReference type="Gene3D" id="3.40.50.1820">
    <property type="entry name" value="alpha/beta hydrolase"/>
    <property type="match status" value="1"/>
</dbReference>
<protein>
    <submittedName>
        <fullName evidence="2">Alpha/beta fold hydrolase</fullName>
    </submittedName>
</protein>
<sequence length="260" mass="27420">MTAAAPPAPLLIPLARRTGPLPAVLIHPAGGGLSQYLTLAGRLARHGSVHGIRAAGLLPGEEPQDSVTAMTDDYLRLIAGLPERPRVLVGWSLGGVLAWELAARLAEDGPAPAVVLVDSFAALDAADDGVRAGVLAEIERSVSTLSGQDADRARATAHAHFTASAAHRTRVRCAAPVLLVACAGSRREQQVAHWRELADRLTVRDLDCGHFEVFDPGPQPALLGHLDAFLETFRDAFLAELVDLPRGGSLVDVSREETTS</sequence>
<gene>
    <name evidence="2" type="ORF">GUY60_04690</name>
</gene>
<evidence type="ECO:0000259" key="1">
    <source>
        <dbReference type="SMART" id="SM00824"/>
    </source>
</evidence>
<dbReference type="AlphaFoldDB" id="A0A964XKI6"/>
<reference evidence="2" key="1">
    <citation type="submission" date="2020-01" db="EMBL/GenBank/DDBJ databases">
        <title>Whole-genome analyses of novel actinobacteria.</title>
        <authorList>
            <person name="Sahin N."/>
        </authorList>
    </citation>
    <scope>NUCLEOTIDE SEQUENCE</scope>
    <source>
        <strain evidence="2">YC537</strain>
    </source>
</reference>
<evidence type="ECO:0000313" key="2">
    <source>
        <dbReference type="EMBL" id="NBE50737.1"/>
    </source>
</evidence>
<dbReference type="SMART" id="SM00824">
    <property type="entry name" value="PKS_TE"/>
    <property type="match status" value="1"/>
</dbReference>
<dbReference type="RefSeq" id="WP_161694062.1">
    <property type="nucleotide sequence ID" value="NZ_JAAAHS010000019.1"/>
</dbReference>
<name>A0A964XKI6_9ACTN</name>
<dbReference type="InterPro" id="IPR001031">
    <property type="entry name" value="Thioesterase"/>
</dbReference>
<organism evidence="2 3">
    <name type="scientific">Streptomyces boluensis</name>
    <dbReference type="NCBI Taxonomy" id="1775135"/>
    <lineage>
        <taxon>Bacteria</taxon>
        <taxon>Bacillati</taxon>
        <taxon>Actinomycetota</taxon>
        <taxon>Actinomycetes</taxon>
        <taxon>Kitasatosporales</taxon>
        <taxon>Streptomycetaceae</taxon>
        <taxon>Streptomyces</taxon>
    </lineage>
</organism>
<comment type="caution">
    <text evidence="2">The sequence shown here is derived from an EMBL/GenBank/DDBJ whole genome shotgun (WGS) entry which is preliminary data.</text>
</comment>
<evidence type="ECO:0000313" key="3">
    <source>
        <dbReference type="Proteomes" id="UP000598297"/>
    </source>
</evidence>
<dbReference type="GO" id="GO:0016787">
    <property type="term" value="F:hydrolase activity"/>
    <property type="evidence" value="ECO:0007669"/>
    <property type="project" value="UniProtKB-KW"/>
</dbReference>